<evidence type="ECO:0000313" key="1">
    <source>
        <dbReference type="EMBL" id="KAJ9105498.1"/>
    </source>
</evidence>
<organism evidence="1 2">
    <name type="scientific">Naganishia friedmannii</name>
    <dbReference type="NCBI Taxonomy" id="89922"/>
    <lineage>
        <taxon>Eukaryota</taxon>
        <taxon>Fungi</taxon>
        <taxon>Dikarya</taxon>
        <taxon>Basidiomycota</taxon>
        <taxon>Agaricomycotina</taxon>
        <taxon>Tremellomycetes</taxon>
        <taxon>Filobasidiales</taxon>
        <taxon>Filobasidiaceae</taxon>
        <taxon>Naganishia</taxon>
    </lineage>
</organism>
<protein>
    <submittedName>
        <fullName evidence="1">Uncharacterized protein</fullName>
    </submittedName>
</protein>
<keyword evidence="2" id="KW-1185">Reference proteome</keyword>
<sequence length="314" mass="32997">MNTSTRNHTMNKQREGFHSDGARLGGSHAVPEHIGRIKALEAAEKRRVKSTLMGKGGRLGGATGGVARKSPREMAVEAAERRLRDEKSCSHDSPSAVAEAAKAAAQSMGRDAVDLTASDDDDVGDPITGRKISEDGKQGVIDLVSDDSEETSNSDTSLGGKKSRKGIIFPPALADTESKAKIVPAAPSDHAATSAVVERQKQTTTLTVPTPGSSTKGRSGPVDPSHSSTKCATPTSPSATPLRAPEHPYLHLDGSWTCPACTLNNAAGADRCAACDGLKPIDETVGWRCDFCYAFGNEHGRWMCLNCGAIRKHG</sequence>
<comment type="caution">
    <text evidence="1">The sequence shown here is derived from an EMBL/GenBank/DDBJ whole genome shotgun (WGS) entry which is preliminary data.</text>
</comment>
<name>A0ACC2W289_9TREE</name>
<reference evidence="1" key="1">
    <citation type="submission" date="2023-04" db="EMBL/GenBank/DDBJ databases">
        <title>Draft Genome sequencing of Naganishia species isolated from polar environments using Oxford Nanopore Technology.</title>
        <authorList>
            <person name="Leo P."/>
            <person name="Venkateswaran K."/>
        </authorList>
    </citation>
    <scope>NUCLEOTIDE SEQUENCE</scope>
    <source>
        <strain evidence="1">MNA-CCFEE 5423</strain>
    </source>
</reference>
<accession>A0ACC2W289</accession>
<dbReference type="EMBL" id="JASBWT010000004">
    <property type="protein sequence ID" value="KAJ9105498.1"/>
    <property type="molecule type" value="Genomic_DNA"/>
</dbReference>
<gene>
    <name evidence="1" type="ORF">QFC21_001869</name>
</gene>
<evidence type="ECO:0000313" key="2">
    <source>
        <dbReference type="Proteomes" id="UP001227268"/>
    </source>
</evidence>
<dbReference type="Proteomes" id="UP001227268">
    <property type="component" value="Unassembled WGS sequence"/>
</dbReference>
<proteinExistence type="predicted"/>